<dbReference type="EMBL" id="ADGH01000017">
    <property type="protein sequence ID" value="EHG23678.1"/>
    <property type="molecule type" value="Genomic_DNA"/>
</dbReference>
<evidence type="ECO:0008006" key="5">
    <source>
        <dbReference type="Google" id="ProtNLM"/>
    </source>
</evidence>
<proteinExistence type="predicted"/>
<accession>A0ABN0DN90</accession>
<gene>
    <name evidence="3" type="ORF">HMPREF9432_01741</name>
</gene>
<evidence type="ECO:0000313" key="4">
    <source>
        <dbReference type="Proteomes" id="UP000003175"/>
    </source>
</evidence>
<dbReference type="RefSeq" id="WP_006696936.1">
    <property type="nucleotide sequence ID" value="NZ_JH376861.1"/>
</dbReference>
<sequence length="418" mass="44171">MSQITGAGFASGAVGAGLNEALIKNLKGKDPGTAQIVSAILGAAAAKVAGGSAAAGASAAAAGTKWNYFLMSRPDEFGIRELAKNILRKKDGQELSEEETNQLIREVNNILSLLEPDLGHDEKNPYAEDINNYKYAIGYLSRHGVTTDSAKRFFTAYNETVRNRNWTGVYEQPGVIIVHVDTKTYTMIDIPLRPPIPVYNPFDTRPYQEGQIIGGGYSSKSQKMEDDNNPLGKGTHPEGQAIGAETSSKPQNNSASAGTHQEGQSIDGKSSSKSQKAEDDKGFNILKSIVVNGVSEKANLLPAAIKADGHFEKAISKYLKTGGVVALGWTFADIRQDWNTYNGAELAIAIGTDLIPLGSGILLGELGSGVGTLIAPGAGTVLMGSFGAFMGAVGGDYLKYRIRKGMLSSPNVNNNGGR</sequence>
<reference evidence="3 4" key="1">
    <citation type="submission" date="2011-08" db="EMBL/GenBank/DDBJ databases">
        <title>The Genome Sequence of Selenomonas noxia F0398.</title>
        <authorList>
            <consortium name="The Broad Institute Genome Sequencing Platform"/>
            <person name="Earl A."/>
            <person name="Ward D."/>
            <person name="Feldgarden M."/>
            <person name="Gevers D."/>
            <person name="Izard J."/>
            <person name="Ganesan A."/>
            <person name="Blanton J.M."/>
            <person name="Baranova O.V."/>
            <person name="Tanner A.C."/>
            <person name="Dewhirst F.E."/>
            <person name="Young S.K."/>
            <person name="Zeng Q."/>
            <person name="Gargeya S."/>
            <person name="Fitzgerald M."/>
            <person name="Haas B."/>
            <person name="Abouelleil A."/>
            <person name="Alvarado L."/>
            <person name="Arachchi H.M."/>
            <person name="Berlin A."/>
            <person name="Brown A."/>
            <person name="Chapman S.B."/>
            <person name="Chen Z."/>
            <person name="Dunbar C."/>
            <person name="Freedman E."/>
            <person name="Gearin G."/>
            <person name="Gellesch M."/>
            <person name="Goldberg J."/>
            <person name="Griggs A."/>
            <person name="Gujja S."/>
            <person name="Heiman D."/>
            <person name="Howarth C."/>
            <person name="Larson L."/>
            <person name="Lui A."/>
            <person name="MacDonald P.J.P."/>
            <person name="Montmayeur A."/>
            <person name="Murphy C."/>
            <person name="Neiman D."/>
            <person name="Pearson M."/>
            <person name="Priest M."/>
            <person name="Roberts A."/>
            <person name="Saif S."/>
            <person name="Shea T."/>
            <person name="Shenoy N."/>
            <person name="Sisk P."/>
            <person name="Stolte C."/>
            <person name="Sykes S."/>
            <person name="Wortman J."/>
            <person name="Nusbaum C."/>
            <person name="Birren B."/>
        </authorList>
    </citation>
    <scope>NUCLEOTIDE SEQUENCE [LARGE SCALE GENOMIC DNA]</scope>
    <source>
        <strain evidence="3 4">F0398</strain>
    </source>
</reference>
<keyword evidence="2" id="KW-1133">Transmembrane helix</keyword>
<organism evidence="3 4">
    <name type="scientific">Selenomonas noxia F0398</name>
    <dbReference type="NCBI Taxonomy" id="702437"/>
    <lineage>
        <taxon>Bacteria</taxon>
        <taxon>Bacillati</taxon>
        <taxon>Bacillota</taxon>
        <taxon>Negativicutes</taxon>
        <taxon>Selenomonadales</taxon>
        <taxon>Selenomonadaceae</taxon>
        <taxon>Selenomonas</taxon>
    </lineage>
</organism>
<feature type="compositionally biased region" description="Polar residues" evidence="1">
    <location>
        <begin position="245"/>
        <end position="274"/>
    </location>
</feature>
<feature type="transmembrane region" description="Helical" evidence="2">
    <location>
        <begin position="373"/>
        <end position="398"/>
    </location>
</feature>
<feature type="region of interest" description="Disordered" evidence="1">
    <location>
        <begin position="209"/>
        <end position="278"/>
    </location>
</feature>
<name>A0ABN0DN90_9FIRM</name>
<keyword evidence="2" id="KW-0812">Transmembrane</keyword>
<keyword evidence="2" id="KW-0472">Membrane</keyword>
<dbReference type="Proteomes" id="UP000003175">
    <property type="component" value="Unassembled WGS sequence"/>
</dbReference>
<evidence type="ECO:0000256" key="1">
    <source>
        <dbReference type="SAM" id="MobiDB-lite"/>
    </source>
</evidence>
<evidence type="ECO:0000256" key="2">
    <source>
        <dbReference type="SAM" id="Phobius"/>
    </source>
</evidence>
<comment type="caution">
    <text evidence="3">The sequence shown here is derived from an EMBL/GenBank/DDBJ whole genome shotgun (WGS) entry which is preliminary data.</text>
</comment>
<evidence type="ECO:0000313" key="3">
    <source>
        <dbReference type="EMBL" id="EHG23678.1"/>
    </source>
</evidence>
<keyword evidence="4" id="KW-1185">Reference proteome</keyword>
<protein>
    <recommendedName>
        <fullName evidence="5">Pre-toxin TG domain-containing protein</fullName>
    </recommendedName>
</protein>